<accession>A0A2T1FJ69</accession>
<evidence type="ECO:0000256" key="4">
    <source>
        <dbReference type="ARBA" id="ARBA00022982"/>
    </source>
</evidence>
<dbReference type="GO" id="GO:0016020">
    <property type="term" value="C:membrane"/>
    <property type="evidence" value="ECO:0007669"/>
    <property type="project" value="UniProtKB-SubCell"/>
</dbReference>
<evidence type="ECO:0000256" key="2">
    <source>
        <dbReference type="ARBA" id="ARBA00022448"/>
    </source>
</evidence>
<comment type="function">
    <text evidence="8">Component of the cytochrome b6-f complex, which mediates electron transfer between photosystem II (PSII) and photosystem I (PSI), cyclic electron flow around PSI, and state transitions. PetL is important for photoautotrophic growth as well as for electron transfer efficiency and stability of the cytochrome b6-f complex.</text>
</comment>
<keyword evidence="5 10" id="KW-1133">Transmembrane helix</keyword>
<evidence type="ECO:0000256" key="7">
    <source>
        <dbReference type="ARBA" id="ARBA00023136"/>
    </source>
</evidence>
<name>A0A2T1FJ69_9CYAN</name>
<dbReference type="SUPFAM" id="SSF103436">
    <property type="entry name" value="PetL subunit of the cytochrome b6f complex"/>
    <property type="match status" value="1"/>
</dbReference>
<dbReference type="AlphaFoldDB" id="A0A2T1FJ69"/>
<evidence type="ECO:0000256" key="1">
    <source>
        <dbReference type="ARBA" id="ARBA00004167"/>
    </source>
</evidence>
<evidence type="ECO:0000256" key="5">
    <source>
        <dbReference type="ARBA" id="ARBA00022989"/>
    </source>
</evidence>
<keyword evidence="2" id="KW-0813">Transport</keyword>
<keyword evidence="6" id="KW-0793">Thylakoid</keyword>
<evidence type="ECO:0000256" key="8">
    <source>
        <dbReference type="ARBA" id="ARBA00025197"/>
    </source>
</evidence>
<dbReference type="GO" id="GO:0009055">
    <property type="term" value="F:electron transfer activity"/>
    <property type="evidence" value="ECO:0007669"/>
    <property type="project" value="InterPro"/>
</dbReference>
<evidence type="ECO:0000313" key="12">
    <source>
        <dbReference type="Proteomes" id="UP000238937"/>
    </source>
</evidence>
<gene>
    <name evidence="11" type="ORF">C7B77_25375</name>
</gene>
<comment type="subunit">
    <text evidence="9">The 4 large subunits of the cytochrome b6-f complex are cytochrome b6, subunit IV (17 kDa polypeptide, PetD), cytochrome f and the Rieske protein, while the 4 small subunits are PetG, PetL, PetM and PetN. The complex functions as a dimer.</text>
</comment>
<keyword evidence="3 10" id="KW-0812">Transmembrane</keyword>
<evidence type="ECO:0000256" key="3">
    <source>
        <dbReference type="ARBA" id="ARBA00022692"/>
    </source>
</evidence>
<comment type="caution">
    <text evidence="11">The sequence shown here is derived from an EMBL/GenBank/DDBJ whole genome shotgun (WGS) entry which is preliminary data.</text>
</comment>
<organism evidence="11 12">
    <name type="scientific">Chamaesiphon polymorphus CCALA 037</name>
    <dbReference type="NCBI Taxonomy" id="2107692"/>
    <lineage>
        <taxon>Bacteria</taxon>
        <taxon>Bacillati</taxon>
        <taxon>Cyanobacteriota</taxon>
        <taxon>Cyanophyceae</taxon>
        <taxon>Gomontiellales</taxon>
        <taxon>Chamaesiphonaceae</taxon>
        <taxon>Chamaesiphon</taxon>
    </lineage>
</organism>
<reference evidence="11 12" key="1">
    <citation type="submission" date="2018-03" db="EMBL/GenBank/DDBJ databases">
        <title>The ancient ancestry and fast evolution of plastids.</title>
        <authorList>
            <person name="Moore K.R."/>
            <person name="Magnabosco C."/>
            <person name="Momper L."/>
            <person name="Gold D.A."/>
            <person name="Bosak T."/>
            <person name="Fournier G.P."/>
        </authorList>
    </citation>
    <scope>NUCLEOTIDE SEQUENCE [LARGE SCALE GENOMIC DNA]</scope>
    <source>
        <strain evidence="11 12">CCALA 037</strain>
    </source>
</reference>
<dbReference type="InterPro" id="IPR007802">
    <property type="entry name" value="Cyt_b6/f_cplx_su6"/>
</dbReference>
<dbReference type="Pfam" id="PF05115">
    <property type="entry name" value="PetL"/>
    <property type="match status" value="1"/>
</dbReference>
<dbReference type="RefSeq" id="WP_106311519.1">
    <property type="nucleotide sequence ID" value="NZ_PVWO01000508.1"/>
</dbReference>
<dbReference type="EMBL" id="PVWO01000508">
    <property type="protein sequence ID" value="PSB45014.1"/>
    <property type="molecule type" value="Genomic_DNA"/>
</dbReference>
<feature type="transmembrane region" description="Helical" evidence="10">
    <location>
        <begin position="6"/>
        <end position="25"/>
    </location>
</feature>
<sequence>MSGAVAYLGFIGIMFGIAMGLFFGLRFTKII</sequence>
<comment type="subcellular location">
    <subcellularLocation>
        <location evidence="1">Membrane</location>
        <topology evidence="1">Single-pass membrane protein</topology>
    </subcellularLocation>
</comment>
<evidence type="ECO:0000256" key="10">
    <source>
        <dbReference type="SAM" id="Phobius"/>
    </source>
</evidence>
<keyword evidence="4" id="KW-0249">Electron transport</keyword>
<protein>
    <submittedName>
        <fullName evidence="11">Cytochrome B6</fullName>
    </submittedName>
</protein>
<evidence type="ECO:0000256" key="9">
    <source>
        <dbReference type="ARBA" id="ARBA00025834"/>
    </source>
</evidence>
<evidence type="ECO:0000313" key="11">
    <source>
        <dbReference type="EMBL" id="PSB45014.1"/>
    </source>
</evidence>
<proteinExistence type="predicted"/>
<evidence type="ECO:0000256" key="6">
    <source>
        <dbReference type="ARBA" id="ARBA00023078"/>
    </source>
</evidence>
<keyword evidence="12" id="KW-1185">Reference proteome</keyword>
<keyword evidence="7 10" id="KW-0472">Membrane</keyword>
<dbReference type="Proteomes" id="UP000238937">
    <property type="component" value="Unassembled WGS sequence"/>
</dbReference>
<dbReference type="GO" id="GO:0009512">
    <property type="term" value="C:cytochrome b6f complex"/>
    <property type="evidence" value="ECO:0007669"/>
    <property type="project" value="InterPro"/>
</dbReference>